<dbReference type="InterPro" id="IPR007110">
    <property type="entry name" value="Ig-like_dom"/>
</dbReference>
<dbReference type="GeneID" id="114842468"/>
<dbReference type="GO" id="GO:0070374">
    <property type="term" value="P:positive regulation of ERK1 and ERK2 cascade"/>
    <property type="evidence" value="ECO:0007669"/>
    <property type="project" value="TreeGrafter"/>
</dbReference>
<gene>
    <name evidence="6" type="primary">LOC114842468</name>
</gene>
<evidence type="ECO:0000256" key="2">
    <source>
        <dbReference type="SAM" id="Phobius"/>
    </source>
</evidence>
<dbReference type="GO" id="GO:0045121">
    <property type="term" value="C:membrane raft"/>
    <property type="evidence" value="ECO:0007669"/>
    <property type="project" value="TreeGrafter"/>
</dbReference>
<reference evidence="6" key="1">
    <citation type="submission" date="2025-08" db="UniProtKB">
        <authorList>
            <consortium name="RefSeq"/>
        </authorList>
    </citation>
    <scope>IDENTIFICATION</scope>
</reference>
<dbReference type="PROSITE" id="PS50835">
    <property type="entry name" value="IG_LIKE"/>
    <property type="match status" value="2"/>
</dbReference>
<dbReference type="PANTHER" id="PTHR11422">
    <property type="entry name" value="T-CELL SURFACE GLYCOPROTEIN CD4"/>
    <property type="match status" value="1"/>
</dbReference>
<feature type="region of interest" description="Disordered" evidence="1">
    <location>
        <begin position="444"/>
        <end position="469"/>
    </location>
</feature>
<feature type="chain" id="PRO_5040951011" evidence="3">
    <location>
        <begin position="23"/>
        <end position="469"/>
    </location>
</feature>
<feature type="signal peptide" evidence="3">
    <location>
        <begin position="1"/>
        <end position="22"/>
    </location>
</feature>
<keyword evidence="5" id="KW-1185">Reference proteome</keyword>
<dbReference type="InterPro" id="IPR013783">
    <property type="entry name" value="Ig-like_fold"/>
</dbReference>
<dbReference type="SMART" id="SM00408">
    <property type="entry name" value="IGc2"/>
    <property type="match status" value="2"/>
</dbReference>
<dbReference type="GO" id="GO:0042110">
    <property type="term" value="P:T cell activation"/>
    <property type="evidence" value="ECO:0007669"/>
    <property type="project" value="TreeGrafter"/>
</dbReference>
<dbReference type="InterPro" id="IPR003599">
    <property type="entry name" value="Ig_sub"/>
</dbReference>
<evidence type="ECO:0000259" key="4">
    <source>
        <dbReference type="PROSITE" id="PS50835"/>
    </source>
</evidence>
<evidence type="ECO:0000256" key="1">
    <source>
        <dbReference type="SAM" id="MobiDB-lite"/>
    </source>
</evidence>
<evidence type="ECO:0000313" key="6">
    <source>
        <dbReference type="RefSeq" id="XP_055358940.1"/>
    </source>
</evidence>
<feature type="domain" description="Ig-like" evidence="4">
    <location>
        <begin position="203"/>
        <end position="292"/>
    </location>
</feature>
<feature type="transmembrane region" description="Helical" evidence="2">
    <location>
        <begin position="387"/>
        <end position="408"/>
    </location>
</feature>
<dbReference type="InterPro" id="IPR036179">
    <property type="entry name" value="Ig-like_dom_sf"/>
</dbReference>
<sequence>MMARVSLLGLCLLSITQTTASAAQVLTFAAPGDSVTLPCALTSSRDCSSVKWSVAGEFHSLTEVVRSPRLVLLQDCSLRIEQLEVNDARLYVCASGALSSNVSLQLLNITENPNVEEGKIELHCFLNKYRGLSTCKNTGIHLNWTTEDNTPIHGNRFNFGHPSECFSKLIINHKPTDHHRKWKCRLTQGDAVKASVSYTTTVPDGVEEVFSAAGESVSLTCSHTSSPGVGVVWAAGERLQISPDQGQSGAFRVNPDLSLTIGRVSAQHAGQYRCSAAQKVLNTVRLHVLDVTSQRAPGQGNVTLTCVLTCANACEGDFNLTWSGRSKTSWQSGSTWANNTLTSTLVLPVGSAAPEEMSCSVQREEEVTASKTWRRSCLKFDAAPQTLAWLGLPLGLLTCGTAGGVFMYRKRKKRRDHDAGNQQTGFGMSHVYEVVHYLNNEELQQGRPTEGEAAATDSFYHLPQADKQQ</sequence>
<keyword evidence="2" id="KW-0472">Membrane</keyword>
<dbReference type="RefSeq" id="XP_055358940.1">
    <property type="nucleotide sequence ID" value="XM_055502965.1"/>
</dbReference>
<dbReference type="Pfam" id="PF13927">
    <property type="entry name" value="Ig_3"/>
    <property type="match status" value="1"/>
</dbReference>
<feature type="domain" description="Ig-like" evidence="4">
    <location>
        <begin position="32"/>
        <end position="103"/>
    </location>
</feature>
<dbReference type="GO" id="GO:0035723">
    <property type="term" value="P:interleukin-15-mediated signaling pathway"/>
    <property type="evidence" value="ECO:0007669"/>
    <property type="project" value="TreeGrafter"/>
</dbReference>
<dbReference type="AlphaFoldDB" id="A0A9W2XBD2"/>
<accession>A0A9W2XBD2</accession>
<organism evidence="5 6">
    <name type="scientific">Betta splendens</name>
    <name type="common">Siamese fighting fish</name>
    <dbReference type="NCBI Taxonomy" id="158456"/>
    <lineage>
        <taxon>Eukaryota</taxon>
        <taxon>Metazoa</taxon>
        <taxon>Chordata</taxon>
        <taxon>Craniata</taxon>
        <taxon>Vertebrata</taxon>
        <taxon>Euteleostomi</taxon>
        <taxon>Actinopterygii</taxon>
        <taxon>Neopterygii</taxon>
        <taxon>Teleostei</taxon>
        <taxon>Neoteleostei</taxon>
        <taxon>Acanthomorphata</taxon>
        <taxon>Anabantaria</taxon>
        <taxon>Anabantiformes</taxon>
        <taxon>Anabantoidei</taxon>
        <taxon>Osphronemidae</taxon>
        <taxon>Betta</taxon>
    </lineage>
</organism>
<protein>
    <submittedName>
        <fullName evidence="6">Uncharacterized protein LOC114842468 isoform X1</fullName>
    </submittedName>
</protein>
<dbReference type="Proteomes" id="UP000515150">
    <property type="component" value="Chromosome 16"/>
</dbReference>
<dbReference type="Gene3D" id="2.60.40.10">
    <property type="entry name" value="Immunoglobulins"/>
    <property type="match status" value="2"/>
</dbReference>
<dbReference type="OrthoDB" id="8798303at2759"/>
<keyword evidence="2" id="KW-0812">Transmembrane</keyword>
<name>A0A9W2XBD2_BETSP</name>
<dbReference type="GO" id="GO:0042289">
    <property type="term" value="F:MHC class II protein binding"/>
    <property type="evidence" value="ECO:0007669"/>
    <property type="project" value="TreeGrafter"/>
</dbReference>
<keyword evidence="3" id="KW-0732">Signal</keyword>
<dbReference type="GO" id="GO:0009897">
    <property type="term" value="C:external side of plasma membrane"/>
    <property type="evidence" value="ECO:0007669"/>
    <property type="project" value="TreeGrafter"/>
</dbReference>
<dbReference type="SMART" id="SM00409">
    <property type="entry name" value="IG"/>
    <property type="match status" value="2"/>
</dbReference>
<dbReference type="SUPFAM" id="SSF48726">
    <property type="entry name" value="Immunoglobulin"/>
    <property type="match status" value="2"/>
</dbReference>
<dbReference type="GO" id="GO:1990782">
    <property type="term" value="F:protein tyrosine kinase binding"/>
    <property type="evidence" value="ECO:0007669"/>
    <property type="project" value="TreeGrafter"/>
</dbReference>
<proteinExistence type="predicted"/>
<dbReference type="PANTHER" id="PTHR11422:SF5">
    <property type="entry name" value="DIVERSE IMMUNOGLOBULIN DOMAIN-CONTAINING PROTEIN 1.1 ISOFORM X1-RELATED"/>
    <property type="match status" value="1"/>
</dbReference>
<evidence type="ECO:0000256" key="3">
    <source>
        <dbReference type="SAM" id="SignalP"/>
    </source>
</evidence>
<evidence type="ECO:0000313" key="5">
    <source>
        <dbReference type="Proteomes" id="UP000515150"/>
    </source>
</evidence>
<keyword evidence="2" id="KW-1133">Transmembrane helix</keyword>
<dbReference type="InterPro" id="IPR003598">
    <property type="entry name" value="Ig_sub2"/>
</dbReference>